<keyword evidence="3" id="KW-1185">Reference proteome</keyword>
<dbReference type="Proteomes" id="UP000823388">
    <property type="component" value="Chromosome 4N"/>
</dbReference>
<evidence type="ECO:0000313" key="2">
    <source>
        <dbReference type="EMBL" id="KAG2606548.1"/>
    </source>
</evidence>
<feature type="region of interest" description="Disordered" evidence="1">
    <location>
        <begin position="160"/>
        <end position="212"/>
    </location>
</feature>
<comment type="caution">
    <text evidence="2">The sequence shown here is derived from an EMBL/GenBank/DDBJ whole genome shotgun (WGS) entry which is preliminary data.</text>
</comment>
<feature type="compositionally biased region" description="Basic residues" evidence="1">
    <location>
        <begin position="128"/>
        <end position="144"/>
    </location>
</feature>
<name>A0A8T0TAB5_PANVG</name>
<evidence type="ECO:0000256" key="1">
    <source>
        <dbReference type="SAM" id="MobiDB-lite"/>
    </source>
</evidence>
<gene>
    <name evidence="2" type="ORF">PVAP13_4NG046054</name>
</gene>
<dbReference type="AlphaFoldDB" id="A0A8T0TAB5"/>
<accession>A0A8T0TAB5</accession>
<dbReference type="EMBL" id="CM029044">
    <property type="protein sequence ID" value="KAG2606548.1"/>
    <property type="molecule type" value="Genomic_DNA"/>
</dbReference>
<evidence type="ECO:0000313" key="3">
    <source>
        <dbReference type="Proteomes" id="UP000823388"/>
    </source>
</evidence>
<reference evidence="2" key="1">
    <citation type="submission" date="2020-05" db="EMBL/GenBank/DDBJ databases">
        <title>WGS assembly of Panicum virgatum.</title>
        <authorList>
            <person name="Lovell J.T."/>
            <person name="Jenkins J."/>
            <person name="Shu S."/>
            <person name="Juenger T.E."/>
            <person name="Schmutz J."/>
        </authorList>
    </citation>
    <scope>NUCLEOTIDE SEQUENCE</scope>
    <source>
        <strain evidence="2">AP13</strain>
    </source>
</reference>
<sequence>MAAPKSLPPAALCLLPELPPWLAGPPPHLAPLPTTRVPPRPSGAMGWWRWGSLRALGMRRLRRVEVPCLTPWGEVVPAGGPLPHYVGGGNSGGWSSPASRRGGRRLRRVELFAPGRGGHIWRDELPASRRKASQPRPICRRRTPIRSREDRIRWRDDRIRADERLSPPDSTCLAAASCPPRARPPSRAAQRSAAAPASPPRADLRRRARPTWASVVPKPRLACLAAAPAWLVSAAGPPPQRCPLLPPSAALRVARLP</sequence>
<feature type="compositionally biased region" description="Low complexity" evidence="1">
    <location>
        <begin position="174"/>
        <end position="196"/>
    </location>
</feature>
<proteinExistence type="predicted"/>
<feature type="region of interest" description="Disordered" evidence="1">
    <location>
        <begin position="123"/>
        <end position="144"/>
    </location>
</feature>
<protein>
    <submittedName>
        <fullName evidence="2">Uncharacterized protein</fullName>
    </submittedName>
</protein>
<organism evidence="2 3">
    <name type="scientific">Panicum virgatum</name>
    <name type="common">Blackwell switchgrass</name>
    <dbReference type="NCBI Taxonomy" id="38727"/>
    <lineage>
        <taxon>Eukaryota</taxon>
        <taxon>Viridiplantae</taxon>
        <taxon>Streptophyta</taxon>
        <taxon>Embryophyta</taxon>
        <taxon>Tracheophyta</taxon>
        <taxon>Spermatophyta</taxon>
        <taxon>Magnoliopsida</taxon>
        <taxon>Liliopsida</taxon>
        <taxon>Poales</taxon>
        <taxon>Poaceae</taxon>
        <taxon>PACMAD clade</taxon>
        <taxon>Panicoideae</taxon>
        <taxon>Panicodae</taxon>
        <taxon>Paniceae</taxon>
        <taxon>Panicinae</taxon>
        <taxon>Panicum</taxon>
        <taxon>Panicum sect. Hiantes</taxon>
    </lineage>
</organism>